<reference evidence="1 2" key="1">
    <citation type="submission" date="2016-06" db="EMBL/GenBank/DDBJ databases">
        <title>Comparative genomics of the ectomycorrhizal sister species Rhizopogon vinicolor and Rhizopogon vesiculosus (Basidiomycota: Boletales) reveals a divergence of the mating type B locus.</title>
        <authorList>
            <consortium name="DOE Joint Genome Institute"/>
            <person name="Mujic A.B."/>
            <person name="Kuo A."/>
            <person name="Tritt A."/>
            <person name="Lipzen A."/>
            <person name="Chen C."/>
            <person name="Johnson J."/>
            <person name="Sharma A."/>
            <person name="Barry K."/>
            <person name="Grigoriev I.V."/>
            <person name="Spatafora J.W."/>
        </authorList>
    </citation>
    <scope>NUCLEOTIDE SEQUENCE [LARGE SCALE GENOMIC DNA]</scope>
    <source>
        <strain evidence="1 2">AM-OR11-026</strain>
    </source>
</reference>
<evidence type="ECO:0000313" key="2">
    <source>
        <dbReference type="Proteomes" id="UP000092154"/>
    </source>
</evidence>
<protein>
    <submittedName>
        <fullName evidence="1">Uncharacterized protein</fullName>
    </submittedName>
</protein>
<dbReference type="EMBL" id="KV448917">
    <property type="protein sequence ID" value="OAX32782.1"/>
    <property type="molecule type" value="Genomic_DNA"/>
</dbReference>
<evidence type="ECO:0000313" key="1">
    <source>
        <dbReference type="EMBL" id="OAX32782.1"/>
    </source>
</evidence>
<dbReference type="InParanoid" id="A0A1B7MJL0"/>
<dbReference type="CDD" id="cd00303">
    <property type="entry name" value="retropepsin_like"/>
    <property type="match status" value="1"/>
</dbReference>
<proteinExistence type="predicted"/>
<dbReference type="AlphaFoldDB" id="A0A1B7MJL0"/>
<dbReference type="OrthoDB" id="1750432at2759"/>
<sequence>MPDIKFVKARGQLHLVELNGQQVMPGAYPAIQRNAAVTCDFKCLIPKPIVIVVHINGRPAWALIDSALEKPLTIQLAVQGSWSKVNFGTKVRFEYQQVNEEHFFNIINLQNYDLVLGTPFLFQHKAMIGLNHSHVVLGSDDALPIKGEQVSVLESRMAETYAESLESAHQELYRLARPLCAKASETELPPLWAINHTIPLIDPDKIYKWQPS</sequence>
<dbReference type="InterPro" id="IPR021109">
    <property type="entry name" value="Peptidase_aspartic_dom_sf"/>
</dbReference>
<dbReference type="Proteomes" id="UP000092154">
    <property type="component" value="Unassembled WGS sequence"/>
</dbReference>
<accession>A0A1B7MJL0</accession>
<organism evidence="1 2">
    <name type="scientific">Rhizopogon vinicolor AM-OR11-026</name>
    <dbReference type="NCBI Taxonomy" id="1314800"/>
    <lineage>
        <taxon>Eukaryota</taxon>
        <taxon>Fungi</taxon>
        <taxon>Dikarya</taxon>
        <taxon>Basidiomycota</taxon>
        <taxon>Agaricomycotina</taxon>
        <taxon>Agaricomycetes</taxon>
        <taxon>Agaricomycetidae</taxon>
        <taxon>Boletales</taxon>
        <taxon>Suillineae</taxon>
        <taxon>Rhizopogonaceae</taxon>
        <taxon>Rhizopogon</taxon>
    </lineage>
</organism>
<dbReference type="STRING" id="1314800.A0A1B7MJL0"/>
<keyword evidence="2" id="KW-1185">Reference proteome</keyword>
<dbReference type="Gene3D" id="2.40.70.10">
    <property type="entry name" value="Acid Proteases"/>
    <property type="match status" value="1"/>
</dbReference>
<name>A0A1B7MJL0_9AGAM</name>
<gene>
    <name evidence="1" type="ORF">K503DRAFT_794673</name>
</gene>